<organism evidence="3 4">
    <name type="scientific">Homarus americanus</name>
    <name type="common">American lobster</name>
    <dbReference type="NCBI Taxonomy" id="6706"/>
    <lineage>
        <taxon>Eukaryota</taxon>
        <taxon>Metazoa</taxon>
        <taxon>Ecdysozoa</taxon>
        <taxon>Arthropoda</taxon>
        <taxon>Crustacea</taxon>
        <taxon>Multicrustacea</taxon>
        <taxon>Malacostraca</taxon>
        <taxon>Eumalacostraca</taxon>
        <taxon>Eucarida</taxon>
        <taxon>Decapoda</taxon>
        <taxon>Pleocyemata</taxon>
        <taxon>Astacidea</taxon>
        <taxon>Nephropoidea</taxon>
        <taxon>Nephropidae</taxon>
        <taxon>Homarus</taxon>
    </lineage>
</organism>
<reference evidence="3" key="1">
    <citation type="journal article" date="2021" name="Sci. Adv.">
        <title>The American lobster genome reveals insights on longevity, neural, and immune adaptations.</title>
        <authorList>
            <person name="Polinski J.M."/>
            <person name="Zimin A.V."/>
            <person name="Clark K.F."/>
            <person name="Kohn A.B."/>
            <person name="Sadowski N."/>
            <person name="Timp W."/>
            <person name="Ptitsyn A."/>
            <person name="Khanna P."/>
            <person name="Romanova D.Y."/>
            <person name="Williams P."/>
            <person name="Greenwood S.J."/>
            <person name="Moroz L.L."/>
            <person name="Walt D.R."/>
            <person name="Bodnar A.G."/>
        </authorList>
    </citation>
    <scope>NUCLEOTIDE SEQUENCE</scope>
    <source>
        <strain evidence="3">GMGI-L3</strain>
    </source>
</reference>
<comment type="caution">
    <text evidence="3">The sequence shown here is derived from an EMBL/GenBank/DDBJ whole genome shotgun (WGS) entry which is preliminary data.</text>
</comment>
<evidence type="ECO:0000313" key="2">
    <source>
        <dbReference type="EMBL" id="KAG7166088.1"/>
    </source>
</evidence>
<gene>
    <name evidence="3" type="ORF">Hamer_G027505</name>
    <name evidence="2" type="ORF">Hamer_G028144</name>
</gene>
<evidence type="ECO:0000256" key="1">
    <source>
        <dbReference type="SAM" id="MobiDB-lite"/>
    </source>
</evidence>
<dbReference type="EMBL" id="JAHLQT010009271">
    <property type="protein sequence ID" value="KAG7173616.1"/>
    <property type="molecule type" value="Genomic_DNA"/>
</dbReference>
<feature type="compositionally biased region" description="Basic and acidic residues" evidence="1">
    <location>
        <begin position="239"/>
        <end position="249"/>
    </location>
</feature>
<feature type="region of interest" description="Disordered" evidence="1">
    <location>
        <begin position="239"/>
        <end position="274"/>
    </location>
</feature>
<proteinExistence type="predicted"/>
<dbReference type="Proteomes" id="UP000747542">
    <property type="component" value="Unassembled WGS sequence"/>
</dbReference>
<sequence>MVVVSEISFLAASAERSLKAPPPGVVDEAPRRHLPALPEVRDLMTSHWTSMMNTMLVILKMLLCNPAFSGNCKRDGVVTSRTGVKRKQGLRWHKLLRQRRYAAETIAHALNITFHVLPAVLAPDLMMTFHTEVNENEVYTTKTTEDAVETKGEKQGAKQASEAHTDYNCSNSGISSAWLCYTSCHQPHSSLTRSIASLNTQPKERNNAMQEQEMQQERDLKQKEKIDMNLNWLNPSFDRKEAEEQLKKDKHDRKRLNKIGKTNTSHNNELRNPYSTNWSKRAATMSPNINSLQVNLESHSRIVYGHGQTMNLNISQNPTDKSCKWAINARHPNRHDSHGRRQPDTFSTPVDPYGIINHTHKVQHTLRVANVLSAGLISDRLEATLCLISSQTSSPSPFRTGSPKTTHYP</sequence>
<name>A0A8J5N550_HOMAM</name>
<keyword evidence="4" id="KW-1185">Reference proteome</keyword>
<accession>A0A8J5N550</accession>
<feature type="region of interest" description="Disordered" evidence="1">
    <location>
        <begin position="143"/>
        <end position="164"/>
    </location>
</feature>
<evidence type="ECO:0000313" key="4">
    <source>
        <dbReference type="Proteomes" id="UP000747542"/>
    </source>
</evidence>
<dbReference type="EMBL" id="JAHLQT010022773">
    <property type="protein sequence ID" value="KAG7166088.1"/>
    <property type="molecule type" value="Genomic_DNA"/>
</dbReference>
<dbReference type="AlphaFoldDB" id="A0A8J5N550"/>
<protein>
    <submittedName>
        <fullName evidence="3">Uncharacterized protein</fullName>
    </submittedName>
</protein>
<evidence type="ECO:0000313" key="3">
    <source>
        <dbReference type="EMBL" id="KAG7173616.1"/>
    </source>
</evidence>